<reference evidence="10 11" key="1">
    <citation type="journal article" date="2016" name="Nat. Commun.">
        <title>Thousands of microbial genomes shed light on interconnected biogeochemical processes in an aquifer system.</title>
        <authorList>
            <person name="Anantharaman K."/>
            <person name="Brown C.T."/>
            <person name="Hug L.A."/>
            <person name="Sharon I."/>
            <person name="Castelle C.J."/>
            <person name="Probst A.J."/>
            <person name="Thomas B.C."/>
            <person name="Singh A."/>
            <person name="Wilkins M.J."/>
            <person name="Karaoz U."/>
            <person name="Brodie E.L."/>
            <person name="Williams K.H."/>
            <person name="Hubbard S.S."/>
            <person name="Banfield J.F."/>
        </authorList>
    </citation>
    <scope>NUCLEOTIDE SEQUENCE [LARGE SCALE GENOMIC DNA]</scope>
</reference>
<accession>A0A1F5BW12</accession>
<dbReference type="CDD" id="cd01609">
    <property type="entry name" value="RNAP_beta'_N"/>
    <property type="match status" value="1"/>
</dbReference>
<comment type="subunit">
    <text evidence="7">The RNAP catalytic core consists of 2 alpha, 1 beta, 1 beta' and 1 omega subunit. When a sigma factor is associated with the core the holoenzyme is formed, which can initiate transcription.</text>
</comment>
<dbReference type="NCBIfam" id="TIGR02386">
    <property type="entry name" value="rpoC_TIGR"/>
    <property type="match status" value="1"/>
</dbReference>
<dbReference type="SMART" id="SM00663">
    <property type="entry name" value="RPOLA_N"/>
    <property type="match status" value="1"/>
</dbReference>
<comment type="cofactor">
    <cofactor evidence="7">
        <name>Mg(2+)</name>
        <dbReference type="ChEBI" id="CHEBI:18420"/>
    </cofactor>
    <text evidence="7">Binds 1 Mg(2+) ion per subunit.</text>
</comment>
<dbReference type="GO" id="GO:0008270">
    <property type="term" value="F:zinc ion binding"/>
    <property type="evidence" value="ECO:0007669"/>
    <property type="project" value="UniProtKB-UniRule"/>
</dbReference>
<dbReference type="EMBL" id="MEYS01000001">
    <property type="protein sequence ID" value="OGD34795.1"/>
    <property type="molecule type" value="Genomic_DNA"/>
</dbReference>
<dbReference type="GO" id="GO:0003677">
    <property type="term" value="F:DNA binding"/>
    <property type="evidence" value="ECO:0007669"/>
    <property type="project" value="UniProtKB-UniRule"/>
</dbReference>
<dbReference type="EC" id="2.7.7.6" evidence="7"/>
<keyword evidence="2 7" id="KW-0808">Transferase</keyword>
<evidence type="ECO:0000256" key="5">
    <source>
        <dbReference type="ARBA" id="ARBA00023163"/>
    </source>
</evidence>
<dbReference type="PANTHER" id="PTHR19376:SF54">
    <property type="entry name" value="DNA-DIRECTED RNA POLYMERASE SUBUNIT BETA"/>
    <property type="match status" value="1"/>
</dbReference>
<dbReference type="CDD" id="cd02655">
    <property type="entry name" value="RNAP_beta'_C"/>
    <property type="match status" value="1"/>
</dbReference>
<dbReference type="InterPro" id="IPR007066">
    <property type="entry name" value="RNA_pol_Rpb1_3"/>
</dbReference>
<dbReference type="InterPro" id="IPR000722">
    <property type="entry name" value="RNA_pol_asu"/>
</dbReference>
<comment type="cofactor">
    <cofactor evidence="7">
        <name>Zn(2+)</name>
        <dbReference type="ChEBI" id="CHEBI:29105"/>
    </cofactor>
    <text evidence="7">Binds 2 Zn(2+) ions per subunit.</text>
</comment>
<dbReference type="InterPro" id="IPR007081">
    <property type="entry name" value="RNA_pol_Rpb1_5"/>
</dbReference>
<dbReference type="InterPro" id="IPR006592">
    <property type="entry name" value="RNA_pol_N"/>
</dbReference>
<evidence type="ECO:0000256" key="8">
    <source>
        <dbReference type="RuleBase" id="RU004279"/>
    </source>
</evidence>
<dbReference type="GO" id="GO:0000287">
    <property type="term" value="F:magnesium ion binding"/>
    <property type="evidence" value="ECO:0007669"/>
    <property type="project" value="UniProtKB-UniRule"/>
</dbReference>
<dbReference type="Gene3D" id="4.10.860.120">
    <property type="entry name" value="RNA polymerase II, clamp domain"/>
    <property type="match status" value="1"/>
</dbReference>
<dbReference type="Proteomes" id="UP000176650">
    <property type="component" value="Unassembled WGS sequence"/>
</dbReference>
<evidence type="ECO:0000256" key="3">
    <source>
        <dbReference type="ARBA" id="ARBA00022695"/>
    </source>
</evidence>
<dbReference type="GO" id="GO:0003899">
    <property type="term" value="F:DNA-directed RNA polymerase activity"/>
    <property type="evidence" value="ECO:0007669"/>
    <property type="project" value="UniProtKB-UniRule"/>
</dbReference>
<evidence type="ECO:0000313" key="11">
    <source>
        <dbReference type="Proteomes" id="UP000176650"/>
    </source>
</evidence>
<dbReference type="Pfam" id="PF00623">
    <property type="entry name" value="RNA_pol_Rpb1_2"/>
    <property type="match status" value="1"/>
</dbReference>
<comment type="catalytic activity">
    <reaction evidence="6 7 8">
        <text>RNA(n) + a ribonucleoside 5'-triphosphate = RNA(n+1) + diphosphate</text>
        <dbReference type="Rhea" id="RHEA:21248"/>
        <dbReference type="Rhea" id="RHEA-COMP:14527"/>
        <dbReference type="Rhea" id="RHEA-COMP:17342"/>
        <dbReference type="ChEBI" id="CHEBI:33019"/>
        <dbReference type="ChEBI" id="CHEBI:61557"/>
        <dbReference type="ChEBI" id="CHEBI:140395"/>
        <dbReference type="EC" id="2.7.7.6"/>
    </reaction>
</comment>
<evidence type="ECO:0000256" key="6">
    <source>
        <dbReference type="ARBA" id="ARBA00048552"/>
    </source>
</evidence>
<dbReference type="HAMAP" id="MF_01322">
    <property type="entry name" value="RNApol_bact_RpoC"/>
    <property type="match status" value="1"/>
</dbReference>
<comment type="function">
    <text evidence="7 8">DNA-dependent RNA polymerase catalyzes the transcription of DNA into RNA using the four ribonucleoside triphosphates as substrates.</text>
</comment>
<feature type="binding site" evidence="7">
    <location>
        <position position="499"/>
    </location>
    <ligand>
        <name>Mg(2+)</name>
        <dbReference type="ChEBI" id="CHEBI:18420"/>
    </ligand>
</feature>
<keyword evidence="1 7" id="KW-0240">DNA-directed RNA polymerase</keyword>
<feature type="binding site" evidence="7">
    <location>
        <position position="495"/>
    </location>
    <ligand>
        <name>Mg(2+)</name>
        <dbReference type="ChEBI" id="CHEBI:18420"/>
    </ligand>
</feature>
<feature type="domain" description="RNA polymerase N-terminal" evidence="9">
    <location>
        <begin position="267"/>
        <end position="549"/>
    </location>
</feature>
<feature type="binding site" evidence="7">
    <location>
        <position position="497"/>
    </location>
    <ligand>
        <name>Mg(2+)</name>
        <dbReference type="ChEBI" id="CHEBI:18420"/>
    </ligand>
</feature>
<dbReference type="InterPro" id="IPR012754">
    <property type="entry name" value="DNA-dir_RpoC_beta_prime_bact"/>
</dbReference>
<sequence>MSLKVSDFKSIRLKLASPEDILGWSFGEVTKSETINYRTQRPEKDGLFCEKIFGPEKDWECYCGKYRKIRFKGIICDKCGVEVTRSIVRRERMGHIKLAVPVTHIWFLKGLPSKIGTLLDVPLNQLEKVAYFASYIVMSVNEELKEKKLQEVTKDYTTKSKQESDVKIKEQLKASFDKAKDELKNLVPLQVFSESEYYDLSLKYGEIFKAGIGGEALRDVVLGVNLQKMEKELEAALAKTTQALVKTKILKRYKLVQGFLKSGIAPSWMFLTVLPVMPPDLRPMVQLDGGRYASSDLNDLYRRIINRNNRLKKLIELNAPEVITRNEKRMLQESVDALIDNSARKGQAVMATTGQKRQLRSLADMLKGKTGRFRQNLLGKRVDYSGRSVIVVGPELKLNECGLPKKMALELFKPFVIHDIIERGMAHNIRGAGHLIEEASDAVWEILEDVIKDKHVLLNRAPTLHRLGIQAFKPILIEGMAIRIHPMVCSAFNADFDGDQMAVHVPITDEAQKEARELMLSSKNLLKPATGEPITNPTQDIVLGCYFLTSLQDDAKGSGKIFSSKNEAILAYDFGHIAINASVKVLLKPEDREDKGEPYIETSAGRIIFNWALGEPDLKFVNRELNKKDLEVLVADIIDQFGVEATVRVLDIMKKLGFEYASRSGISWGMSDLNVVSQKPLIIAQSEKEVVAVAEQYQNGLLTDEERYHKVIEIWTKAKAEVGRHVPGSLKKYGSVYSILRSKARGTEGQLVQMAGMKGPVVNPSGEIIELPIKKSYKEGLGILEYFISTHGARKGTADTALRTASAGYLTRKLVDVAQDVIVKDEDCKDTKGGVMLKADSKAIGQNFAQRIFGRSTLEDIVVGKEVLVAAGDVITKKDAKRIDEAGIEQVRVRSVLACKSDGGVCQKCYGYDLGTNQLVRFGSPVGIVAAQAIGEPGTQLTMRTFHVGGVAGGGDITQGLPRVEEIFEMRTPKGKAIISEVDGKVIDIESDGKFKNVRVEVSDADFEAEAEAGKKHKVEKSKEKQFVEYAIPAFTALWVAKGDKVEKGMQLCEGHLDMGEILKVSGIKAVERYIISEVQKIYTSEGAYISDKHIEVIVRKMFSRVKIKEPGDTNLIMGDIIEKETFKQANKALAESGEKATASQILLGITRIALTTESFLSAASFQETTRVLINASIIGKYDKLKGLKENVIIGKLIPAGTGYRPL</sequence>
<dbReference type="Pfam" id="PF04983">
    <property type="entry name" value="RNA_pol_Rpb1_3"/>
    <property type="match status" value="1"/>
</dbReference>
<dbReference type="InterPro" id="IPR042102">
    <property type="entry name" value="RNA_pol_Rpb1_3_sf"/>
</dbReference>
<dbReference type="GO" id="GO:0006351">
    <property type="term" value="P:DNA-templated transcription"/>
    <property type="evidence" value="ECO:0007669"/>
    <property type="project" value="UniProtKB-UniRule"/>
</dbReference>
<feature type="binding site" evidence="7">
    <location>
        <position position="61"/>
    </location>
    <ligand>
        <name>Zn(2+)</name>
        <dbReference type="ChEBI" id="CHEBI:29105"/>
        <label>1</label>
    </ligand>
</feature>
<dbReference type="STRING" id="1797298.A2988_04870"/>
<dbReference type="GO" id="GO:0000428">
    <property type="term" value="C:DNA-directed RNA polymerase complex"/>
    <property type="evidence" value="ECO:0007669"/>
    <property type="project" value="UniProtKB-KW"/>
</dbReference>
<dbReference type="Pfam" id="PF04998">
    <property type="entry name" value="RNA_pol_Rpb1_5"/>
    <property type="match status" value="1"/>
</dbReference>
<dbReference type="Gene3D" id="2.40.40.20">
    <property type="match status" value="1"/>
</dbReference>
<dbReference type="Gene3D" id="1.10.150.390">
    <property type="match status" value="1"/>
</dbReference>
<comment type="similarity">
    <text evidence="7 8">Belongs to the RNA polymerase beta' chain family.</text>
</comment>
<evidence type="ECO:0000313" key="10">
    <source>
        <dbReference type="EMBL" id="OGD34795.1"/>
    </source>
</evidence>
<keyword evidence="4 7" id="KW-0479">Metal-binding</keyword>
<evidence type="ECO:0000256" key="2">
    <source>
        <dbReference type="ARBA" id="ARBA00022679"/>
    </source>
</evidence>
<dbReference type="InterPro" id="IPR045867">
    <property type="entry name" value="DNA-dir_RpoC_beta_prime"/>
</dbReference>
<dbReference type="InterPro" id="IPR007080">
    <property type="entry name" value="RNA_pol_Rpb1_1"/>
</dbReference>
<feature type="binding site" evidence="7">
    <location>
        <position position="828"/>
    </location>
    <ligand>
        <name>Zn(2+)</name>
        <dbReference type="ChEBI" id="CHEBI:29105"/>
        <label>2</label>
    </ligand>
</feature>
<keyword evidence="3 7" id="KW-0548">Nucleotidyltransferase</keyword>
<dbReference type="Gene3D" id="1.10.1790.20">
    <property type="match status" value="1"/>
</dbReference>
<keyword evidence="7" id="KW-0862">Zinc</keyword>
<evidence type="ECO:0000256" key="1">
    <source>
        <dbReference type="ARBA" id="ARBA00022478"/>
    </source>
</evidence>
<dbReference type="InterPro" id="IPR044893">
    <property type="entry name" value="RNA_pol_Rpb1_clamp_domain"/>
</dbReference>
<keyword evidence="7" id="KW-0460">Magnesium</keyword>
<dbReference type="Gene3D" id="1.10.40.90">
    <property type="match status" value="1"/>
</dbReference>
<dbReference type="InterPro" id="IPR038120">
    <property type="entry name" value="Rpb1_funnel_sf"/>
</dbReference>
<feature type="binding site" evidence="7">
    <location>
        <position position="76"/>
    </location>
    <ligand>
        <name>Zn(2+)</name>
        <dbReference type="ChEBI" id="CHEBI:29105"/>
        <label>1</label>
    </ligand>
</feature>
<dbReference type="Pfam" id="PF04997">
    <property type="entry name" value="RNA_pol_Rpb1_1"/>
    <property type="match status" value="1"/>
</dbReference>
<dbReference type="Gene3D" id="1.10.132.30">
    <property type="match status" value="1"/>
</dbReference>
<protein>
    <recommendedName>
        <fullName evidence="7">DNA-directed RNA polymerase subunit beta'</fullName>
        <shortName evidence="7">RNAP subunit beta'</shortName>
        <ecNumber evidence="7">2.7.7.6</ecNumber>
    </recommendedName>
    <alternativeName>
        <fullName evidence="7">RNA polymerase subunit beta'</fullName>
    </alternativeName>
    <alternativeName>
        <fullName evidence="7">Transcriptase subunit beta'</fullName>
    </alternativeName>
</protein>
<evidence type="ECO:0000259" key="9">
    <source>
        <dbReference type="SMART" id="SM00663"/>
    </source>
</evidence>
<dbReference type="PANTHER" id="PTHR19376">
    <property type="entry name" value="DNA-DIRECTED RNA POLYMERASE"/>
    <property type="match status" value="1"/>
</dbReference>
<dbReference type="Gene3D" id="1.10.274.100">
    <property type="entry name" value="RNA polymerase Rpb1, domain 3"/>
    <property type="match status" value="2"/>
</dbReference>
<feature type="binding site" evidence="7">
    <location>
        <position position="899"/>
    </location>
    <ligand>
        <name>Zn(2+)</name>
        <dbReference type="ChEBI" id="CHEBI:29105"/>
        <label>2</label>
    </ligand>
</feature>
<feature type="binding site" evidence="7">
    <location>
        <position position="63"/>
    </location>
    <ligand>
        <name>Zn(2+)</name>
        <dbReference type="ChEBI" id="CHEBI:29105"/>
        <label>1</label>
    </ligand>
</feature>
<evidence type="ECO:0000256" key="4">
    <source>
        <dbReference type="ARBA" id="ARBA00022723"/>
    </source>
</evidence>
<evidence type="ECO:0000256" key="7">
    <source>
        <dbReference type="HAMAP-Rule" id="MF_01322"/>
    </source>
</evidence>
<keyword evidence="5 7" id="KW-0804">Transcription</keyword>
<dbReference type="SUPFAM" id="SSF64484">
    <property type="entry name" value="beta and beta-prime subunits of DNA dependent RNA-polymerase"/>
    <property type="match status" value="1"/>
</dbReference>
<feature type="binding site" evidence="7">
    <location>
        <position position="906"/>
    </location>
    <ligand>
        <name>Zn(2+)</name>
        <dbReference type="ChEBI" id="CHEBI:29105"/>
        <label>2</label>
    </ligand>
</feature>
<name>A0A1F5BW12_9BACT</name>
<organism evidence="10 11">
    <name type="scientific">Candidatus Azambacteria bacterium RIFCSPLOWO2_01_FULL_46_25</name>
    <dbReference type="NCBI Taxonomy" id="1797298"/>
    <lineage>
        <taxon>Bacteria</taxon>
        <taxon>Candidatus Azamiibacteriota</taxon>
    </lineage>
</organism>
<proteinExistence type="inferred from homology"/>
<gene>
    <name evidence="7" type="primary">rpoC</name>
    <name evidence="10" type="ORF">A2988_04870</name>
</gene>
<dbReference type="AlphaFoldDB" id="A0A1F5BW12"/>
<comment type="caution">
    <text evidence="10">The sequence shown here is derived from an EMBL/GenBank/DDBJ whole genome shotgun (WGS) entry which is preliminary data.</text>
</comment>
<feature type="binding site" evidence="7">
    <location>
        <position position="79"/>
    </location>
    <ligand>
        <name>Zn(2+)</name>
        <dbReference type="ChEBI" id="CHEBI:29105"/>
        <label>1</label>
    </ligand>
</feature>
<dbReference type="Gene3D" id="2.40.50.100">
    <property type="match status" value="1"/>
</dbReference>
<feature type="binding site" evidence="7">
    <location>
        <position position="909"/>
    </location>
    <ligand>
        <name>Zn(2+)</name>
        <dbReference type="ChEBI" id="CHEBI:29105"/>
        <label>2</label>
    </ligand>
</feature>